<protein>
    <submittedName>
        <fullName evidence="2">Glycosyl transferase family 2</fullName>
    </submittedName>
</protein>
<dbReference type="PANTHER" id="PTHR43685:SF2">
    <property type="entry name" value="GLYCOSYLTRANSFERASE 2-LIKE DOMAIN-CONTAINING PROTEIN"/>
    <property type="match status" value="1"/>
</dbReference>
<evidence type="ECO:0000313" key="3">
    <source>
        <dbReference type="Proteomes" id="UP000199614"/>
    </source>
</evidence>
<dbReference type="GO" id="GO:0044010">
    <property type="term" value="P:single-species biofilm formation"/>
    <property type="evidence" value="ECO:0007669"/>
    <property type="project" value="TreeGrafter"/>
</dbReference>
<dbReference type="STRING" id="260086.SAMN05216207_100691"/>
<dbReference type="Gene3D" id="3.90.550.10">
    <property type="entry name" value="Spore Coat Polysaccharide Biosynthesis Protein SpsA, Chain A"/>
    <property type="match status" value="1"/>
</dbReference>
<dbReference type="EMBL" id="FOUY01000006">
    <property type="protein sequence ID" value="SFN00977.1"/>
    <property type="molecule type" value="Genomic_DNA"/>
</dbReference>
<name>A0A1I4VIL3_PSUAM</name>
<feature type="domain" description="Glycosyltransferase 2-like" evidence="1">
    <location>
        <begin position="12"/>
        <end position="174"/>
    </location>
</feature>
<gene>
    <name evidence="2" type="ORF">SAMN05216207_100691</name>
</gene>
<dbReference type="InterPro" id="IPR029044">
    <property type="entry name" value="Nucleotide-diphossugar_trans"/>
</dbReference>
<keyword evidence="2" id="KW-0808">Transferase</keyword>
<dbReference type="InterPro" id="IPR001173">
    <property type="entry name" value="Glyco_trans_2-like"/>
</dbReference>
<sequence length="336" mass="37604">MPLVRNSSVLVTVITPAYNVGPWIGEAIDSVLAQTETRFEYVVVDDGSTDDTAEVVRSRAERDSRIRLIQVENGGSGAARNRALAESAAPFVAFLDGDDRWHPQFLRHMLETLHTAPPGVGMAYCHTRVMLESGQVVALRWQPSGRIDLDRQLVENNPPHNGSSLMIRRACFDQVGGFDSSLPSAVDFEMWLRIAAGSHYPLMWGTRRYLLDMRLMRTGSISSNRRRRFECLDKVIAEYAPAMRRQHPGMAYIRPAVFAYRDGLDDFGDRWALLAREAGTRELARDSWGRSLLGWSGAGRERRAQLRSLRDTARSGAYKGMSGALRTAGRLHSLRG</sequence>
<dbReference type="GO" id="GO:0016740">
    <property type="term" value="F:transferase activity"/>
    <property type="evidence" value="ECO:0007669"/>
    <property type="project" value="UniProtKB-KW"/>
</dbReference>
<reference evidence="2 3" key="1">
    <citation type="submission" date="2016-10" db="EMBL/GenBank/DDBJ databases">
        <authorList>
            <person name="de Groot N.N."/>
        </authorList>
    </citation>
    <scope>NUCLEOTIDE SEQUENCE [LARGE SCALE GENOMIC DNA]</scope>
    <source>
        <strain evidence="2 3">CGMCC 4.1877</strain>
    </source>
</reference>
<dbReference type="Pfam" id="PF00535">
    <property type="entry name" value="Glycos_transf_2"/>
    <property type="match status" value="1"/>
</dbReference>
<evidence type="ECO:0000259" key="1">
    <source>
        <dbReference type="Pfam" id="PF00535"/>
    </source>
</evidence>
<dbReference type="PANTHER" id="PTHR43685">
    <property type="entry name" value="GLYCOSYLTRANSFERASE"/>
    <property type="match status" value="1"/>
</dbReference>
<accession>A0A1I4VIL3</accession>
<dbReference type="Proteomes" id="UP000199614">
    <property type="component" value="Unassembled WGS sequence"/>
</dbReference>
<keyword evidence="3" id="KW-1185">Reference proteome</keyword>
<dbReference type="AlphaFoldDB" id="A0A1I4VIL3"/>
<dbReference type="CDD" id="cd00761">
    <property type="entry name" value="Glyco_tranf_GTA_type"/>
    <property type="match status" value="1"/>
</dbReference>
<proteinExistence type="predicted"/>
<evidence type="ECO:0000313" key="2">
    <source>
        <dbReference type="EMBL" id="SFN00977.1"/>
    </source>
</evidence>
<dbReference type="SUPFAM" id="SSF53448">
    <property type="entry name" value="Nucleotide-diphospho-sugar transferases"/>
    <property type="match status" value="1"/>
</dbReference>
<dbReference type="InterPro" id="IPR050834">
    <property type="entry name" value="Glycosyltransf_2"/>
</dbReference>
<organism evidence="2 3">
    <name type="scientific">Pseudonocardia ammonioxydans</name>
    <dbReference type="NCBI Taxonomy" id="260086"/>
    <lineage>
        <taxon>Bacteria</taxon>
        <taxon>Bacillati</taxon>
        <taxon>Actinomycetota</taxon>
        <taxon>Actinomycetes</taxon>
        <taxon>Pseudonocardiales</taxon>
        <taxon>Pseudonocardiaceae</taxon>
        <taxon>Pseudonocardia</taxon>
    </lineage>
</organism>